<keyword evidence="3" id="KW-1185">Reference proteome</keyword>
<protein>
    <submittedName>
        <fullName evidence="2">Uncharacterized protein</fullName>
    </submittedName>
</protein>
<accession>A0A9P4V5J0</accession>
<evidence type="ECO:0000256" key="1">
    <source>
        <dbReference type="SAM" id="MobiDB-lite"/>
    </source>
</evidence>
<evidence type="ECO:0000313" key="3">
    <source>
        <dbReference type="Proteomes" id="UP000799444"/>
    </source>
</evidence>
<evidence type="ECO:0000313" key="2">
    <source>
        <dbReference type="EMBL" id="KAF2740712.1"/>
    </source>
</evidence>
<dbReference type="Proteomes" id="UP000799444">
    <property type="component" value="Unassembled WGS sequence"/>
</dbReference>
<comment type="caution">
    <text evidence="2">The sequence shown here is derived from an EMBL/GenBank/DDBJ whole genome shotgun (WGS) entry which is preliminary data.</text>
</comment>
<feature type="compositionally biased region" description="Pro residues" evidence="1">
    <location>
        <begin position="14"/>
        <end position="23"/>
    </location>
</feature>
<organism evidence="2 3">
    <name type="scientific">Polyplosphaeria fusca</name>
    <dbReference type="NCBI Taxonomy" id="682080"/>
    <lineage>
        <taxon>Eukaryota</taxon>
        <taxon>Fungi</taxon>
        <taxon>Dikarya</taxon>
        <taxon>Ascomycota</taxon>
        <taxon>Pezizomycotina</taxon>
        <taxon>Dothideomycetes</taxon>
        <taxon>Pleosporomycetidae</taxon>
        <taxon>Pleosporales</taxon>
        <taxon>Tetraplosphaeriaceae</taxon>
        <taxon>Polyplosphaeria</taxon>
    </lineage>
</organism>
<feature type="compositionally biased region" description="Low complexity" evidence="1">
    <location>
        <begin position="59"/>
        <end position="73"/>
    </location>
</feature>
<sequence length="108" mass="11301">MGVYTRRCGSSAGPPCPALPSPTLPCGDTTKVADVAVPVVGHFTAVHAESYRREATLNPSPRQQPAQSRASARARSEIAPALLPSDMQQCLDSAARRPTAAFSSVVQV</sequence>
<proteinExistence type="predicted"/>
<name>A0A9P4V5J0_9PLEO</name>
<feature type="region of interest" description="Disordered" evidence="1">
    <location>
        <begin position="52"/>
        <end position="81"/>
    </location>
</feature>
<gene>
    <name evidence="2" type="ORF">EJ04DRAFT_518495</name>
</gene>
<dbReference type="AlphaFoldDB" id="A0A9P4V5J0"/>
<feature type="region of interest" description="Disordered" evidence="1">
    <location>
        <begin position="1"/>
        <end position="23"/>
    </location>
</feature>
<reference evidence="2" key="1">
    <citation type="journal article" date="2020" name="Stud. Mycol.">
        <title>101 Dothideomycetes genomes: a test case for predicting lifestyles and emergence of pathogens.</title>
        <authorList>
            <person name="Haridas S."/>
            <person name="Albert R."/>
            <person name="Binder M."/>
            <person name="Bloem J."/>
            <person name="Labutti K."/>
            <person name="Salamov A."/>
            <person name="Andreopoulos B."/>
            <person name="Baker S."/>
            <person name="Barry K."/>
            <person name="Bills G."/>
            <person name="Bluhm B."/>
            <person name="Cannon C."/>
            <person name="Castanera R."/>
            <person name="Culley D."/>
            <person name="Daum C."/>
            <person name="Ezra D."/>
            <person name="Gonzalez J."/>
            <person name="Henrissat B."/>
            <person name="Kuo A."/>
            <person name="Liang C."/>
            <person name="Lipzen A."/>
            <person name="Lutzoni F."/>
            <person name="Magnuson J."/>
            <person name="Mondo S."/>
            <person name="Nolan M."/>
            <person name="Ohm R."/>
            <person name="Pangilinan J."/>
            <person name="Park H.-J."/>
            <person name="Ramirez L."/>
            <person name="Alfaro M."/>
            <person name="Sun H."/>
            <person name="Tritt A."/>
            <person name="Yoshinaga Y."/>
            <person name="Zwiers L.-H."/>
            <person name="Turgeon B."/>
            <person name="Goodwin S."/>
            <person name="Spatafora J."/>
            <person name="Crous P."/>
            <person name="Grigoriev I."/>
        </authorList>
    </citation>
    <scope>NUCLEOTIDE SEQUENCE</scope>
    <source>
        <strain evidence="2">CBS 125425</strain>
    </source>
</reference>
<dbReference type="EMBL" id="ML996099">
    <property type="protein sequence ID" value="KAF2740712.1"/>
    <property type="molecule type" value="Genomic_DNA"/>
</dbReference>